<gene>
    <name evidence="2" type="ORF">E3J48_05915</name>
</gene>
<dbReference type="Pfam" id="PF04085">
    <property type="entry name" value="MreC"/>
    <property type="match status" value="1"/>
</dbReference>
<dbReference type="Proteomes" id="UP000319130">
    <property type="component" value="Unassembled WGS sequence"/>
</dbReference>
<dbReference type="GO" id="GO:0005886">
    <property type="term" value="C:plasma membrane"/>
    <property type="evidence" value="ECO:0007669"/>
    <property type="project" value="TreeGrafter"/>
</dbReference>
<name>A0A523W2C5_UNCAE</name>
<sequence>LKGKGLEGVWELQYLLKKAPIEVGDEVVTSGVGGFFPKGVLVGTISHIRENPHRLFLEVEVTPTVDFGRLEELFVIKE</sequence>
<proteinExistence type="predicted"/>
<dbReference type="PANTHER" id="PTHR34138">
    <property type="entry name" value="CELL SHAPE-DETERMINING PROTEIN MREC"/>
    <property type="match status" value="1"/>
</dbReference>
<dbReference type="InterPro" id="IPR007221">
    <property type="entry name" value="MreC"/>
</dbReference>
<feature type="non-terminal residue" evidence="2">
    <location>
        <position position="1"/>
    </location>
</feature>
<dbReference type="AlphaFoldDB" id="A0A523W2C5"/>
<dbReference type="Gene3D" id="2.40.10.350">
    <property type="entry name" value="Rod shape-determining protein MreC, domain 2"/>
    <property type="match status" value="1"/>
</dbReference>
<feature type="domain" description="Rod shape-determining protein MreC beta-barrel core" evidence="1">
    <location>
        <begin position="7"/>
        <end position="77"/>
    </location>
</feature>
<organism evidence="2 3">
    <name type="scientific">Aerophobetes bacterium</name>
    <dbReference type="NCBI Taxonomy" id="2030807"/>
    <lineage>
        <taxon>Bacteria</taxon>
        <taxon>Candidatus Aerophobota</taxon>
    </lineage>
</organism>
<dbReference type="InterPro" id="IPR055342">
    <property type="entry name" value="MreC_beta-barrel_core"/>
</dbReference>
<accession>A0A523W2C5</accession>
<dbReference type="PANTHER" id="PTHR34138:SF1">
    <property type="entry name" value="CELL SHAPE-DETERMINING PROTEIN MREC"/>
    <property type="match status" value="1"/>
</dbReference>
<reference evidence="2 3" key="1">
    <citation type="submission" date="2019-03" db="EMBL/GenBank/DDBJ databases">
        <title>Metabolic potential of uncultured bacteria and archaea associated with petroleum seepage in deep-sea sediments.</title>
        <authorList>
            <person name="Dong X."/>
            <person name="Hubert C."/>
        </authorList>
    </citation>
    <scope>NUCLEOTIDE SEQUENCE [LARGE SCALE GENOMIC DNA]</scope>
    <source>
        <strain evidence="2">E29_bin52</strain>
    </source>
</reference>
<protein>
    <submittedName>
        <fullName evidence="2">Rod shape-determining protein MreC</fullName>
    </submittedName>
</protein>
<dbReference type="EMBL" id="SOIZ01000262">
    <property type="protein sequence ID" value="TET61175.1"/>
    <property type="molecule type" value="Genomic_DNA"/>
</dbReference>
<evidence type="ECO:0000259" key="1">
    <source>
        <dbReference type="Pfam" id="PF04085"/>
    </source>
</evidence>
<dbReference type="GO" id="GO:0008360">
    <property type="term" value="P:regulation of cell shape"/>
    <property type="evidence" value="ECO:0007669"/>
    <property type="project" value="InterPro"/>
</dbReference>
<comment type="caution">
    <text evidence="2">The sequence shown here is derived from an EMBL/GenBank/DDBJ whole genome shotgun (WGS) entry which is preliminary data.</text>
</comment>
<dbReference type="InterPro" id="IPR042175">
    <property type="entry name" value="Cell/Rod_MreC_2"/>
</dbReference>
<evidence type="ECO:0000313" key="2">
    <source>
        <dbReference type="EMBL" id="TET61175.1"/>
    </source>
</evidence>
<evidence type="ECO:0000313" key="3">
    <source>
        <dbReference type="Proteomes" id="UP000319130"/>
    </source>
</evidence>